<evidence type="ECO:0000313" key="5">
    <source>
        <dbReference type="EMBL" id="KIM86441.1"/>
    </source>
</evidence>
<dbReference type="AlphaFoldDB" id="A0A0C3G705"/>
<protein>
    <recommendedName>
        <fullName evidence="4">Major facilitator superfamily (MFS) profile domain-containing protein</fullName>
    </recommendedName>
</protein>
<sequence length="275" mass="29442">MGVTSHWFKKRRGVALGVMATGSSLGGTIFPIATRKLINEVGFPWTMRIIGFILILTLGCANLTLKRRLPPVNAKGGLFNLAVFKNMAFTVWCISGFTTFLGLYTVLTYIDVSAAFVGIDPEFSFYLISIANAASGFGRVFSGVMADRIGAVNIMAPCTVIAGIMTYIWPFVTTKGSFIAISIIYGFGSGAFVSLISMPVIAFGEIEDVGRRVGVSLTILATGALAGPPISGAINNATGGFKVVGYYAGSMIILSVFLMFLSRQIHLKWKLRGKF</sequence>
<dbReference type="SUPFAM" id="SSF103473">
    <property type="entry name" value="MFS general substrate transporter"/>
    <property type="match status" value="1"/>
</dbReference>
<evidence type="ECO:0000256" key="3">
    <source>
        <dbReference type="SAM" id="Phobius"/>
    </source>
</evidence>
<dbReference type="HOGENOM" id="CLU_001265_1_4_1"/>
<reference evidence="6" key="2">
    <citation type="submission" date="2015-01" db="EMBL/GenBank/DDBJ databases">
        <title>Evolutionary Origins and Diversification of the Mycorrhizal Mutualists.</title>
        <authorList>
            <consortium name="DOE Joint Genome Institute"/>
            <consortium name="Mycorrhizal Genomics Consortium"/>
            <person name="Kohler A."/>
            <person name="Kuo A."/>
            <person name="Nagy L.G."/>
            <person name="Floudas D."/>
            <person name="Copeland A."/>
            <person name="Barry K.W."/>
            <person name="Cichocki N."/>
            <person name="Veneault-Fourrey C."/>
            <person name="LaButti K."/>
            <person name="Lindquist E.A."/>
            <person name="Lipzen A."/>
            <person name="Lundell T."/>
            <person name="Morin E."/>
            <person name="Murat C."/>
            <person name="Riley R."/>
            <person name="Ohm R."/>
            <person name="Sun H."/>
            <person name="Tunlid A."/>
            <person name="Henrissat B."/>
            <person name="Grigoriev I.V."/>
            <person name="Hibbett D.S."/>
            <person name="Martin F."/>
        </authorList>
    </citation>
    <scope>NUCLEOTIDE SEQUENCE [LARGE SCALE GENOMIC DNA]</scope>
    <source>
        <strain evidence="6">F 1598</strain>
    </source>
</reference>
<feature type="transmembrane region" description="Helical" evidence="3">
    <location>
        <begin position="45"/>
        <end position="65"/>
    </location>
</feature>
<dbReference type="InterPro" id="IPR020846">
    <property type="entry name" value="MFS_dom"/>
</dbReference>
<dbReference type="OrthoDB" id="6509908at2759"/>
<dbReference type="EMBL" id="KN832982">
    <property type="protein sequence ID" value="KIM86441.1"/>
    <property type="molecule type" value="Genomic_DNA"/>
</dbReference>
<dbReference type="STRING" id="765440.A0A0C3G705"/>
<dbReference type="Gene3D" id="1.20.1250.20">
    <property type="entry name" value="MFS general substrate transporter like domains"/>
    <property type="match status" value="2"/>
</dbReference>
<feature type="transmembrane region" description="Helical" evidence="3">
    <location>
        <begin position="213"/>
        <end position="231"/>
    </location>
</feature>
<proteinExistence type="inferred from homology"/>
<dbReference type="InterPro" id="IPR036259">
    <property type="entry name" value="MFS_trans_sf"/>
</dbReference>
<gene>
    <name evidence="5" type="ORF">PILCRDRAFT_816403</name>
</gene>
<feature type="transmembrane region" description="Helical" evidence="3">
    <location>
        <begin position="154"/>
        <end position="172"/>
    </location>
</feature>
<evidence type="ECO:0000259" key="4">
    <source>
        <dbReference type="PROSITE" id="PS50850"/>
    </source>
</evidence>
<feature type="transmembrane region" description="Helical" evidence="3">
    <location>
        <begin position="12"/>
        <end position="33"/>
    </location>
</feature>
<comment type="subcellular location">
    <subcellularLocation>
        <location evidence="1">Membrane</location>
        <topology evidence="1">Multi-pass membrane protein</topology>
    </subcellularLocation>
</comment>
<dbReference type="GO" id="GO:0022857">
    <property type="term" value="F:transmembrane transporter activity"/>
    <property type="evidence" value="ECO:0007669"/>
    <property type="project" value="InterPro"/>
</dbReference>
<keyword evidence="3" id="KW-0472">Membrane</keyword>
<organism evidence="5 6">
    <name type="scientific">Piloderma croceum (strain F 1598)</name>
    <dbReference type="NCBI Taxonomy" id="765440"/>
    <lineage>
        <taxon>Eukaryota</taxon>
        <taxon>Fungi</taxon>
        <taxon>Dikarya</taxon>
        <taxon>Basidiomycota</taxon>
        <taxon>Agaricomycotina</taxon>
        <taxon>Agaricomycetes</taxon>
        <taxon>Agaricomycetidae</taxon>
        <taxon>Atheliales</taxon>
        <taxon>Atheliaceae</taxon>
        <taxon>Piloderma</taxon>
    </lineage>
</organism>
<evidence type="ECO:0000256" key="1">
    <source>
        <dbReference type="ARBA" id="ARBA00004141"/>
    </source>
</evidence>
<feature type="transmembrane region" description="Helical" evidence="3">
    <location>
        <begin position="77"/>
        <end position="103"/>
    </location>
</feature>
<dbReference type="Proteomes" id="UP000054166">
    <property type="component" value="Unassembled WGS sequence"/>
</dbReference>
<dbReference type="PANTHER" id="PTHR11360">
    <property type="entry name" value="MONOCARBOXYLATE TRANSPORTER"/>
    <property type="match status" value="1"/>
</dbReference>
<reference evidence="5 6" key="1">
    <citation type="submission" date="2014-04" db="EMBL/GenBank/DDBJ databases">
        <authorList>
            <consortium name="DOE Joint Genome Institute"/>
            <person name="Kuo A."/>
            <person name="Tarkka M."/>
            <person name="Buscot F."/>
            <person name="Kohler A."/>
            <person name="Nagy L.G."/>
            <person name="Floudas D."/>
            <person name="Copeland A."/>
            <person name="Barry K.W."/>
            <person name="Cichocki N."/>
            <person name="Veneault-Fourrey C."/>
            <person name="LaButti K."/>
            <person name="Lindquist E.A."/>
            <person name="Lipzen A."/>
            <person name="Lundell T."/>
            <person name="Morin E."/>
            <person name="Murat C."/>
            <person name="Sun H."/>
            <person name="Tunlid A."/>
            <person name="Henrissat B."/>
            <person name="Grigoriev I.V."/>
            <person name="Hibbett D.S."/>
            <person name="Martin F."/>
            <person name="Nordberg H.P."/>
            <person name="Cantor M.N."/>
            <person name="Hua S.X."/>
        </authorList>
    </citation>
    <scope>NUCLEOTIDE SEQUENCE [LARGE SCALE GENOMIC DNA]</scope>
    <source>
        <strain evidence="5 6">F 1598</strain>
    </source>
</reference>
<evidence type="ECO:0000313" key="6">
    <source>
        <dbReference type="Proteomes" id="UP000054166"/>
    </source>
</evidence>
<feature type="transmembrane region" description="Helical" evidence="3">
    <location>
        <begin position="123"/>
        <end position="142"/>
    </location>
</feature>
<feature type="transmembrane region" description="Helical" evidence="3">
    <location>
        <begin position="178"/>
        <end position="201"/>
    </location>
</feature>
<dbReference type="GO" id="GO:0016020">
    <property type="term" value="C:membrane"/>
    <property type="evidence" value="ECO:0007669"/>
    <property type="project" value="UniProtKB-SubCell"/>
</dbReference>
<feature type="domain" description="Major facilitator superfamily (MFS) profile" evidence="4">
    <location>
        <begin position="88"/>
        <end position="275"/>
    </location>
</feature>
<evidence type="ECO:0000256" key="2">
    <source>
        <dbReference type="ARBA" id="ARBA00006727"/>
    </source>
</evidence>
<feature type="transmembrane region" description="Helical" evidence="3">
    <location>
        <begin position="243"/>
        <end position="262"/>
    </location>
</feature>
<name>A0A0C3G705_PILCF</name>
<accession>A0A0C3G705</accession>
<dbReference type="PROSITE" id="PS50850">
    <property type="entry name" value="MFS"/>
    <property type="match status" value="1"/>
</dbReference>
<dbReference type="InterPro" id="IPR011701">
    <property type="entry name" value="MFS"/>
</dbReference>
<dbReference type="InterPro" id="IPR050327">
    <property type="entry name" value="Proton-linked_MCT"/>
</dbReference>
<dbReference type="PANTHER" id="PTHR11360:SF177">
    <property type="entry name" value="RIBOFLAVIN TRANSPORTER MCH5"/>
    <property type="match status" value="1"/>
</dbReference>
<comment type="similarity">
    <text evidence="2">Belongs to the major facilitator superfamily. Monocarboxylate porter (TC 2.A.1.13) family.</text>
</comment>
<keyword evidence="3" id="KW-1133">Transmembrane helix</keyword>
<keyword evidence="3" id="KW-0812">Transmembrane</keyword>
<keyword evidence="6" id="KW-1185">Reference proteome</keyword>
<dbReference type="InParanoid" id="A0A0C3G705"/>
<dbReference type="Pfam" id="PF07690">
    <property type="entry name" value="MFS_1"/>
    <property type="match status" value="1"/>
</dbReference>